<accession>A0A975G7D5</accession>
<feature type="coiled-coil region" evidence="1">
    <location>
        <begin position="50"/>
        <end position="77"/>
    </location>
</feature>
<evidence type="ECO:0000313" key="3">
    <source>
        <dbReference type="EMBL" id="QUE50126.1"/>
    </source>
</evidence>
<sequence>MSDQTRISSIEALESFRGDLIRYINQARSALEEMVGDVRRTRTWLDTDRIQHWGMQVKRHTKKLEQAEQELYSATLTDPKGSHALQKMNVMKCKRLVEEAEARLRVIQQWRKQFDNRAEPLVRQLDRMFGLLGQQLPRGVVSLGETIKALQAYAETKRPLKPSDSATETPTDPSSPS</sequence>
<name>A0A975G7D5_9BACT</name>
<dbReference type="KEGG" id="lamb:KBB96_14770"/>
<dbReference type="AlphaFoldDB" id="A0A975G7D5"/>
<gene>
    <name evidence="3" type="ORF">KBB96_14770</name>
</gene>
<proteinExistence type="predicted"/>
<feature type="region of interest" description="Disordered" evidence="2">
    <location>
        <begin position="154"/>
        <end position="177"/>
    </location>
</feature>
<organism evidence="3 4">
    <name type="scientific">Luteolibacter ambystomatis</name>
    <dbReference type="NCBI Taxonomy" id="2824561"/>
    <lineage>
        <taxon>Bacteria</taxon>
        <taxon>Pseudomonadati</taxon>
        <taxon>Verrucomicrobiota</taxon>
        <taxon>Verrucomicrobiia</taxon>
        <taxon>Verrucomicrobiales</taxon>
        <taxon>Verrucomicrobiaceae</taxon>
        <taxon>Luteolibacter</taxon>
    </lineage>
</organism>
<keyword evidence="1" id="KW-0175">Coiled coil</keyword>
<reference evidence="3" key="1">
    <citation type="submission" date="2021-04" db="EMBL/GenBank/DDBJ databases">
        <title>Luteolibacter sp. 32A isolated from the skin of an Anderson's salamander (Ambystoma andersonii).</title>
        <authorList>
            <person name="Spergser J."/>
            <person name="Busse H.-J."/>
        </authorList>
    </citation>
    <scope>NUCLEOTIDE SEQUENCE</scope>
    <source>
        <strain evidence="3">32A</strain>
    </source>
</reference>
<dbReference type="RefSeq" id="WP_211630215.1">
    <property type="nucleotide sequence ID" value="NZ_CP073100.1"/>
</dbReference>
<dbReference type="EMBL" id="CP073100">
    <property type="protein sequence ID" value="QUE50126.1"/>
    <property type="molecule type" value="Genomic_DNA"/>
</dbReference>
<evidence type="ECO:0000256" key="2">
    <source>
        <dbReference type="SAM" id="MobiDB-lite"/>
    </source>
</evidence>
<feature type="compositionally biased region" description="Polar residues" evidence="2">
    <location>
        <begin position="164"/>
        <end position="177"/>
    </location>
</feature>
<keyword evidence="4" id="KW-1185">Reference proteome</keyword>
<evidence type="ECO:0000313" key="4">
    <source>
        <dbReference type="Proteomes" id="UP000676169"/>
    </source>
</evidence>
<evidence type="ECO:0000256" key="1">
    <source>
        <dbReference type="SAM" id="Coils"/>
    </source>
</evidence>
<protein>
    <submittedName>
        <fullName evidence="3">Uncharacterized protein</fullName>
    </submittedName>
</protein>
<dbReference type="Proteomes" id="UP000676169">
    <property type="component" value="Chromosome"/>
</dbReference>